<evidence type="ECO:0000313" key="8">
    <source>
        <dbReference type="EMBL" id="AEM70613.1"/>
    </source>
</evidence>
<dbReference type="InterPro" id="IPR013249">
    <property type="entry name" value="RNA_pol_sigma70_r4_t2"/>
</dbReference>
<dbReference type="OrthoDB" id="9798255at2"/>
<keyword evidence="3" id="KW-0731">Sigma factor</keyword>
<dbReference type="InterPro" id="IPR039425">
    <property type="entry name" value="RNA_pol_sigma-70-like"/>
</dbReference>
<dbReference type="Proteomes" id="UP000008908">
    <property type="component" value="Chromosome"/>
</dbReference>
<evidence type="ECO:0000313" key="9">
    <source>
        <dbReference type="Proteomes" id="UP000008908"/>
    </source>
</evidence>
<gene>
    <name evidence="8" type="ordered locus">Murru_1572</name>
</gene>
<dbReference type="CDD" id="cd06171">
    <property type="entry name" value="Sigma70_r4"/>
    <property type="match status" value="1"/>
</dbReference>
<dbReference type="Gene3D" id="1.10.1740.10">
    <property type="match status" value="1"/>
</dbReference>
<dbReference type="AlphaFoldDB" id="G2PI39"/>
<keyword evidence="4" id="KW-0238">DNA-binding</keyword>
<dbReference type="InterPro" id="IPR013325">
    <property type="entry name" value="RNA_pol_sigma_r2"/>
</dbReference>
<dbReference type="NCBIfam" id="TIGR02937">
    <property type="entry name" value="sigma70-ECF"/>
    <property type="match status" value="1"/>
</dbReference>
<dbReference type="Pfam" id="PF04542">
    <property type="entry name" value="Sigma70_r2"/>
    <property type="match status" value="1"/>
</dbReference>
<dbReference type="SUPFAM" id="SSF88946">
    <property type="entry name" value="Sigma2 domain of RNA polymerase sigma factors"/>
    <property type="match status" value="1"/>
</dbReference>
<dbReference type="HOGENOM" id="CLU_047691_9_3_10"/>
<organism evidence="8 9">
    <name type="scientific">Allomuricauda ruestringensis (strain DSM 13258 / CIP 107369 / LMG 19739 / B1)</name>
    <name type="common">Muricauda ruestringensis</name>
    <dbReference type="NCBI Taxonomy" id="886377"/>
    <lineage>
        <taxon>Bacteria</taxon>
        <taxon>Pseudomonadati</taxon>
        <taxon>Bacteroidota</taxon>
        <taxon>Flavobacteriia</taxon>
        <taxon>Flavobacteriales</taxon>
        <taxon>Flavobacteriaceae</taxon>
        <taxon>Flagellimonas</taxon>
    </lineage>
</organism>
<keyword evidence="5" id="KW-0804">Transcription</keyword>
<dbReference type="InterPro" id="IPR007627">
    <property type="entry name" value="RNA_pol_sigma70_r2"/>
</dbReference>
<dbReference type="RefSeq" id="WP_014032894.1">
    <property type="nucleotide sequence ID" value="NC_015945.1"/>
</dbReference>
<feature type="domain" description="RNA polymerase sigma factor 70 region 4 type 2" evidence="7">
    <location>
        <begin position="125"/>
        <end position="173"/>
    </location>
</feature>
<reference evidence="9" key="1">
    <citation type="submission" date="2011-08" db="EMBL/GenBank/DDBJ databases">
        <title>The complete genome of Muricauda ruestringensis DSM 13258.</title>
        <authorList>
            <person name="Lucas S."/>
            <person name="Han J."/>
            <person name="Lapidus A."/>
            <person name="Bruce D."/>
            <person name="Goodwin L."/>
            <person name="Pitluck S."/>
            <person name="Peters L."/>
            <person name="Kyrpides N."/>
            <person name="Mavromatis K."/>
            <person name="Ivanova N."/>
            <person name="Ovchinnikova G."/>
            <person name="Teshima H."/>
            <person name="Detter J.C."/>
            <person name="Tapia R."/>
            <person name="Han C."/>
            <person name="Land M."/>
            <person name="Hauser L."/>
            <person name="Markowitz V."/>
            <person name="Cheng J.-F."/>
            <person name="Hugenholtz P."/>
            <person name="Woyke T."/>
            <person name="Wu D."/>
            <person name="Spring S."/>
            <person name="Schroeder M."/>
            <person name="Brambilla E."/>
            <person name="Klenk H.-P."/>
            <person name="Eisen J.A."/>
        </authorList>
    </citation>
    <scope>NUCLEOTIDE SEQUENCE [LARGE SCALE GENOMIC DNA]</scope>
    <source>
        <strain evidence="9">DSM 13258 / LMG 19739 / B1</strain>
    </source>
</reference>
<keyword evidence="2" id="KW-0805">Transcription regulation</keyword>
<feature type="domain" description="RNA polymerase sigma-70 region 2" evidence="6">
    <location>
        <begin position="31"/>
        <end position="97"/>
    </location>
</feature>
<accession>G2PI39</accession>
<evidence type="ECO:0000256" key="4">
    <source>
        <dbReference type="ARBA" id="ARBA00023125"/>
    </source>
</evidence>
<dbReference type="KEGG" id="mrs:Murru_1572"/>
<dbReference type="GO" id="GO:0006352">
    <property type="term" value="P:DNA-templated transcription initiation"/>
    <property type="evidence" value="ECO:0007669"/>
    <property type="project" value="InterPro"/>
</dbReference>
<comment type="similarity">
    <text evidence="1">Belongs to the sigma-70 factor family. ECF subfamily.</text>
</comment>
<dbReference type="Pfam" id="PF08281">
    <property type="entry name" value="Sigma70_r4_2"/>
    <property type="match status" value="1"/>
</dbReference>
<keyword evidence="9" id="KW-1185">Reference proteome</keyword>
<dbReference type="InterPro" id="IPR036388">
    <property type="entry name" value="WH-like_DNA-bd_sf"/>
</dbReference>
<dbReference type="InterPro" id="IPR013324">
    <property type="entry name" value="RNA_pol_sigma_r3/r4-like"/>
</dbReference>
<dbReference type="GO" id="GO:0003677">
    <property type="term" value="F:DNA binding"/>
    <property type="evidence" value="ECO:0007669"/>
    <property type="project" value="UniProtKB-KW"/>
</dbReference>
<dbReference type="PANTHER" id="PTHR43133:SF52">
    <property type="entry name" value="ECF RNA POLYMERASE SIGMA FACTOR SIGL"/>
    <property type="match status" value="1"/>
</dbReference>
<sequence>MPTKKQHLETLSDEMIMQKVSDGDLDLLKELFDRHHKHVYNFLYKMSGDRMLAEDLTQDVFYKLIKYRNSYNNGSFLSWMFTIARNSLKTHYTRNQRPHDDIEVLAHKAVEDEEDASENNAHLKYALSQLDPYDRELVILNRYKEVRYEDLAEIMGSTPGAVKTRVCRILKKLKNIYLESI</sequence>
<protein>
    <submittedName>
        <fullName evidence="8">RNA polymerase, sigma-24 subunit, ECF subfamily</fullName>
    </submittedName>
</protein>
<dbReference type="Gene3D" id="1.10.10.10">
    <property type="entry name" value="Winged helix-like DNA-binding domain superfamily/Winged helix DNA-binding domain"/>
    <property type="match status" value="1"/>
</dbReference>
<dbReference type="PANTHER" id="PTHR43133">
    <property type="entry name" value="RNA POLYMERASE ECF-TYPE SIGMA FACTO"/>
    <property type="match status" value="1"/>
</dbReference>
<dbReference type="STRING" id="886377.Murru_1572"/>
<evidence type="ECO:0000259" key="7">
    <source>
        <dbReference type="Pfam" id="PF08281"/>
    </source>
</evidence>
<evidence type="ECO:0000259" key="6">
    <source>
        <dbReference type="Pfam" id="PF04542"/>
    </source>
</evidence>
<dbReference type="eggNOG" id="COG1595">
    <property type="taxonomic scope" value="Bacteria"/>
</dbReference>
<evidence type="ECO:0000256" key="2">
    <source>
        <dbReference type="ARBA" id="ARBA00023015"/>
    </source>
</evidence>
<dbReference type="InterPro" id="IPR014284">
    <property type="entry name" value="RNA_pol_sigma-70_dom"/>
</dbReference>
<proteinExistence type="inferred from homology"/>
<evidence type="ECO:0000256" key="3">
    <source>
        <dbReference type="ARBA" id="ARBA00023082"/>
    </source>
</evidence>
<dbReference type="GO" id="GO:0016987">
    <property type="term" value="F:sigma factor activity"/>
    <property type="evidence" value="ECO:0007669"/>
    <property type="project" value="UniProtKB-KW"/>
</dbReference>
<evidence type="ECO:0000256" key="5">
    <source>
        <dbReference type="ARBA" id="ARBA00023163"/>
    </source>
</evidence>
<name>G2PI39_ALLRU</name>
<dbReference type="EMBL" id="CP002999">
    <property type="protein sequence ID" value="AEM70613.1"/>
    <property type="molecule type" value="Genomic_DNA"/>
</dbReference>
<dbReference type="SUPFAM" id="SSF88659">
    <property type="entry name" value="Sigma3 and sigma4 domains of RNA polymerase sigma factors"/>
    <property type="match status" value="1"/>
</dbReference>
<reference evidence="8 9" key="2">
    <citation type="journal article" date="2012" name="Stand. Genomic Sci.">
        <title>Complete genome sequence of the facultatively anaerobic, appendaged bacterium Muricauda ruestringensis type strain (B1(T)).</title>
        <authorList>
            <person name="Huntemann M."/>
            <person name="Teshima H."/>
            <person name="Lapidus A."/>
            <person name="Nolan M."/>
            <person name="Lucas S."/>
            <person name="Hammon N."/>
            <person name="Deshpande S."/>
            <person name="Cheng J.F."/>
            <person name="Tapia R."/>
            <person name="Goodwin L.A."/>
            <person name="Pitluck S."/>
            <person name="Liolios K."/>
            <person name="Pagani I."/>
            <person name="Ivanova N."/>
            <person name="Mavromatis K."/>
            <person name="Mikhailova N."/>
            <person name="Pati A."/>
            <person name="Chen A."/>
            <person name="Palaniappan K."/>
            <person name="Land M."/>
            <person name="Hauser L."/>
            <person name="Pan C."/>
            <person name="Brambilla E.M."/>
            <person name="Rohde M."/>
            <person name="Spring S."/>
            <person name="Goker M."/>
            <person name="Detter J.C."/>
            <person name="Bristow J."/>
            <person name="Eisen J.A."/>
            <person name="Markowitz V."/>
            <person name="Hugenholtz P."/>
            <person name="Kyrpides N.C."/>
            <person name="Klenk H.P."/>
            <person name="Woyke T."/>
        </authorList>
    </citation>
    <scope>NUCLEOTIDE SEQUENCE [LARGE SCALE GENOMIC DNA]</scope>
    <source>
        <strain evidence="9">DSM 13258 / LMG 19739 / B1</strain>
    </source>
</reference>
<evidence type="ECO:0000256" key="1">
    <source>
        <dbReference type="ARBA" id="ARBA00010641"/>
    </source>
</evidence>